<keyword evidence="1" id="KW-0175">Coiled coil</keyword>
<dbReference type="eggNOG" id="COG3166">
    <property type="taxonomic scope" value="Bacteria"/>
</dbReference>
<keyword evidence="4" id="KW-1185">Reference proteome</keyword>
<reference evidence="3 4" key="1">
    <citation type="journal article" date="2012" name="Appl. Environ. Microbiol.">
        <title>Genome Sequence of Thermotolerant Bacillus methanolicus: Features and Regulation Related to Methylotrophy and Production of L-Lysine and L-Glutamate from Methanol.</title>
        <authorList>
            <person name="Heggeset T.M."/>
            <person name="Krog A."/>
            <person name="Balzer S."/>
            <person name="Wentzel A."/>
            <person name="Ellingsen T.E."/>
            <person name="Brautaset T."/>
        </authorList>
    </citation>
    <scope>NUCLEOTIDE SEQUENCE [LARGE SCALE GENOMIC DNA]</scope>
    <source>
        <strain evidence="3 4">PB1</strain>
    </source>
</reference>
<dbReference type="Proteomes" id="UP000010523">
    <property type="component" value="Unassembled WGS sequence"/>
</dbReference>
<gene>
    <name evidence="3" type="ORF">PB1_15834</name>
</gene>
<protein>
    <submittedName>
        <fullName evidence="3">Fimbrial assembly family protein</fullName>
    </submittedName>
</protein>
<feature type="coiled-coil region" evidence="1">
    <location>
        <begin position="33"/>
        <end position="67"/>
    </location>
</feature>
<proteinExistence type="predicted"/>
<keyword evidence="2" id="KW-0812">Transmembrane</keyword>
<dbReference type="EMBL" id="AFEU01000003">
    <property type="protein sequence ID" value="EIJ79043.1"/>
    <property type="molecule type" value="Genomic_DNA"/>
</dbReference>
<comment type="caution">
    <text evidence="3">The sequence shown here is derived from an EMBL/GenBank/DDBJ whole genome shotgun (WGS) entry which is preliminary data.</text>
</comment>
<dbReference type="PATRIC" id="fig|997296.3.peg.3337"/>
<sequence>MLVEINLLPKKEPRNLSLLFAIVTFSGMILIGAAFLIWQMNEKKEELANVENQVQLTNEILEAKRTKLADFQSASSVQELEKAIKWAEKQPYNLVYVLQKLTKILPERGFLTEFNLEKDSIINLIIQFDTKSEAAYYLNSLLNYKWIDEAVITKEKAGDWEIINNKTPLSDDQLTDLAKKNFFPRYYAEYEIRLNIAELKQAYKSEMEKSKEGNKGEEEGGDSP</sequence>
<evidence type="ECO:0000256" key="2">
    <source>
        <dbReference type="SAM" id="Phobius"/>
    </source>
</evidence>
<keyword evidence="2" id="KW-1133">Transmembrane helix</keyword>
<name>I3DXS2_BACMT</name>
<dbReference type="STRING" id="997296.PB1_15834"/>
<dbReference type="AlphaFoldDB" id="I3DXS2"/>
<feature type="transmembrane region" description="Helical" evidence="2">
    <location>
        <begin position="16"/>
        <end position="38"/>
    </location>
</feature>
<dbReference type="OrthoDB" id="2971140at2"/>
<accession>I3DXS2</accession>
<evidence type="ECO:0000313" key="3">
    <source>
        <dbReference type="EMBL" id="EIJ79043.1"/>
    </source>
</evidence>
<organism evidence="3 4">
    <name type="scientific">Bacillus methanolicus PB1</name>
    <dbReference type="NCBI Taxonomy" id="997296"/>
    <lineage>
        <taxon>Bacteria</taxon>
        <taxon>Bacillati</taxon>
        <taxon>Bacillota</taxon>
        <taxon>Bacilli</taxon>
        <taxon>Bacillales</taxon>
        <taxon>Bacillaceae</taxon>
        <taxon>Bacillus</taxon>
    </lineage>
</organism>
<keyword evidence="2" id="KW-0472">Membrane</keyword>
<evidence type="ECO:0000313" key="4">
    <source>
        <dbReference type="Proteomes" id="UP000010523"/>
    </source>
</evidence>
<evidence type="ECO:0000256" key="1">
    <source>
        <dbReference type="SAM" id="Coils"/>
    </source>
</evidence>
<dbReference type="RefSeq" id="WP_004438329.1">
    <property type="nucleotide sequence ID" value="NZ_AFEU01000003.1"/>
</dbReference>